<dbReference type="SUPFAM" id="SSF51430">
    <property type="entry name" value="NAD(P)-linked oxidoreductase"/>
    <property type="match status" value="1"/>
</dbReference>
<dbReference type="EMBL" id="MCGE01000016">
    <property type="protein sequence ID" value="ORZ13702.1"/>
    <property type="molecule type" value="Genomic_DNA"/>
</dbReference>
<proteinExistence type="predicted"/>
<dbReference type="CDD" id="cd19099">
    <property type="entry name" value="AKR_unchar"/>
    <property type="match status" value="1"/>
</dbReference>
<dbReference type="AlphaFoldDB" id="A0A1X2IDM5"/>
<evidence type="ECO:0000259" key="1">
    <source>
        <dbReference type="Pfam" id="PF00248"/>
    </source>
</evidence>
<reference evidence="2 3" key="1">
    <citation type="submission" date="2016-07" db="EMBL/GenBank/DDBJ databases">
        <title>Pervasive Adenine N6-methylation of Active Genes in Fungi.</title>
        <authorList>
            <consortium name="DOE Joint Genome Institute"/>
            <person name="Mondo S.J."/>
            <person name="Dannebaum R.O."/>
            <person name="Kuo R.C."/>
            <person name="Labutti K."/>
            <person name="Haridas S."/>
            <person name="Kuo A."/>
            <person name="Salamov A."/>
            <person name="Ahrendt S.R."/>
            <person name="Lipzen A."/>
            <person name="Sullivan W."/>
            <person name="Andreopoulos W.B."/>
            <person name="Clum A."/>
            <person name="Lindquist E."/>
            <person name="Daum C."/>
            <person name="Ramamoorthy G.K."/>
            <person name="Gryganskyi A."/>
            <person name="Culley D."/>
            <person name="Magnuson J.K."/>
            <person name="James T.Y."/>
            <person name="O'Malley M.A."/>
            <person name="Stajich J.E."/>
            <person name="Spatafora J.W."/>
            <person name="Visel A."/>
            <person name="Grigoriev I.V."/>
        </authorList>
    </citation>
    <scope>NUCLEOTIDE SEQUENCE [LARGE SCALE GENOMIC DNA]</scope>
    <source>
        <strain evidence="2 3">NRRL 1336</strain>
    </source>
</reference>
<dbReference type="OrthoDB" id="48988at2759"/>
<dbReference type="PANTHER" id="PTHR43312:SF1">
    <property type="entry name" value="NADP-DEPENDENT OXIDOREDUCTASE DOMAIN-CONTAINING PROTEIN"/>
    <property type="match status" value="1"/>
</dbReference>
<dbReference type="PANTHER" id="PTHR43312">
    <property type="entry name" value="D-THREO-ALDOSE 1-DEHYDROGENASE"/>
    <property type="match status" value="1"/>
</dbReference>
<dbReference type="Proteomes" id="UP000193560">
    <property type="component" value="Unassembled WGS sequence"/>
</dbReference>
<evidence type="ECO:0000313" key="3">
    <source>
        <dbReference type="Proteomes" id="UP000193560"/>
    </source>
</evidence>
<dbReference type="Gene3D" id="3.20.20.100">
    <property type="entry name" value="NADP-dependent oxidoreductase domain"/>
    <property type="match status" value="1"/>
</dbReference>
<dbReference type="Pfam" id="PF00248">
    <property type="entry name" value="Aldo_ket_red"/>
    <property type="match status" value="1"/>
</dbReference>
<accession>A0A1X2IDM5</accession>
<keyword evidence="3" id="KW-1185">Reference proteome</keyword>
<comment type="caution">
    <text evidence="2">The sequence shown here is derived from an EMBL/GenBank/DDBJ whole genome shotgun (WGS) entry which is preliminary data.</text>
</comment>
<sequence length="521" mass="58587">MMLSANRYHGMKSMLRHSVWARSFPYARTVTTSSTSAASPLPKRLIPKLNQSVTRLGFGGYRATDPATHGAALQYALKNGIDLIDTGANFENGRSEQLIGDTLSSSDVDRKDITLVTKAGYLTNKDIERLDRSGSSSGDDYIHIQGNSYHGISPRILEDQLAQSLDRLQTNYIDIFMINAPERMLLSSTSRSGDVYKQLGDSFRFLDTMVQQGTIKGYGVCSNTMASKEAVDHISLPSVLAACDKLDTNFCAVEAPFNLYEQQLVQDAAWMDAVETNNLFWMANRPLNAITPQGSIRGLYNHMMAQPKDMDDLRQAFEMVAELEVDMMSELPEEEQEDDGGLGSRFVWGQILSENLQRLGQHHFATQHYLRSQVQPKLDKDLNDFRLAYGDVPAYMEWSEVYRTSMLHLMECLVNYSYMDTLKKNNDLDRILSALVSWPNQHVQYTDDDVQLHGAEEGVQPCHSPLTVKALQIYLAQQDIGAVVTGMRQPQYVDDALVAMKEHQSSPLTEQQLMDINRILV</sequence>
<name>A0A1X2IDM5_9FUNG</name>
<dbReference type="InterPro" id="IPR023210">
    <property type="entry name" value="NADP_OxRdtase_dom"/>
</dbReference>
<protein>
    <submittedName>
        <fullName evidence="2">NADP-dependent oxidoreductase domain-containing protein</fullName>
    </submittedName>
</protein>
<organism evidence="2 3">
    <name type="scientific">Absidia repens</name>
    <dbReference type="NCBI Taxonomy" id="90262"/>
    <lineage>
        <taxon>Eukaryota</taxon>
        <taxon>Fungi</taxon>
        <taxon>Fungi incertae sedis</taxon>
        <taxon>Mucoromycota</taxon>
        <taxon>Mucoromycotina</taxon>
        <taxon>Mucoromycetes</taxon>
        <taxon>Mucorales</taxon>
        <taxon>Cunninghamellaceae</taxon>
        <taxon>Absidia</taxon>
    </lineage>
</organism>
<feature type="domain" description="NADP-dependent oxidoreductase" evidence="1">
    <location>
        <begin position="58"/>
        <end position="289"/>
    </location>
</feature>
<dbReference type="InterPro" id="IPR036812">
    <property type="entry name" value="NAD(P)_OxRdtase_dom_sf"/>
</dbReference>
<dbReference type="STRING" id="90262.A0A1X2IDM5"/>
<dbReference type="InterPro" id="IPR053135">
    <property type="entry name" value="AKR2_Oxidoreductase"/>
</dbReference>
<evidence type="ECO:0000313" key="2">
    <source>
        <dbReference type="EMBL" id="ORZ13702.1"/>
    </source>
</evidence>
<gene>
    <name evidence="2" type="ORF">BCR42DRAFT_493081</name>
</gene>